<keyword evidence="1" id="KW-1133">Transmembrane helix</keyword>
<evidence type="ECO:0000313" key="2">
    <source>
        <dbReference type="EMBL" id="KAG8054883.1"/>
    </source>
</evidence>
<reference evidence="2" key="1">
    <citation type="journal article" date="2021" name="bioRxiv">
        <title>Whole Genome Assembly and Annotation of Northern Wild Rice, Zizania palustris L., Supports a Whole Genome Duplication in the Zizania Genus.</title>
        <authorList>
            <person name="Haas M."/>
            <person name="Kono T."/>
            <person name="Macchietto M."/>
            <person name="Millas R."/>
            <person name="McGilp L."/>
            <person name="Shao M."/>
            <person name="Duquette J."/>
            <person name="Hirsch C.N."/>
            <person name="Kimball J."/>
        </authorList>
    </citation>
    <scope>NUCLEOTIDE SEQUENCE</scope>
    <source>
        <tissue evidence="2">Fresh leaf tissue</tissue>
    </source>
</reference>
<evidence type="ECO:0000256" key="1">
    <source>
        <dbReference type="SAM" id="Phobius"/>
    </source>
</evidence>
<feature type="transmembrane region" description="Helical" evidence="1">
    <location>
        <begin position="88"/>
        <end position="107"/>
    </location>
</feature>
<gene>
    <name evidence="2" type="ORF">GUJ93_ZPchr0001g30809</name>
</gene>
<accession>A0A8J5RQE4</accession>
<keyword evidence="3" id="KW-1185">Reference proteome</keyword>
<reference evidence="2" key="2">
    <citation type="submission" date="2021-02" db="EMBL/GenBank/DDBJ databases">
        <authorList>
            <person name="Kimball J.A."/>
            <person name="Haas M.W."/>
            <person name="Macchietto M."/>
            <person name="Kono T."/>
            <person name="Duquette J."/>
            <person name="Shao M."/>
        </authorList>
    </citation>
    <scope>NUCLEOTIDE SEQUENCE</scope>
    <source>
        <tissue evidence="2">Fresh leaf tissue</tissue>
    </source>
</reference>
<name>A0A8J5RQE4_ZIZPA</name>
<dbReference type="EMBL" id="JAAALK010000288">
    <property type="protein sequence ID" value="KAG8054883.1"/>
    <property type="molecule type" value="Genomic_DNA"/>
</dbReference>
<sequence>MHIACGFVSPLELKIPSNPSSSPHRPFISSYRSRSIRRAHLGRVRVRVRVAPGGALTGGGLEFGDGRWELRGVQGGAAQVQVPGLPHAVLGLTYCLIILCSCSVACFKNHKDNFCQKTTPLKEVSKPSLQEEVMESNEIRDALKDSELQKMLLKIDGSTEPERELEDKLFSSSPTRFLTSLVHNNELQLSDGTLPLKSGQWTPSGLMAACYM</sequence>
<keyword evidence="1" id="KW-0472">Membrane</keyword>
<comment type="caution">
    <text evidence="2">The sequence shown here is derived from an EMBL/GenBank/DDBJ whole genome shotgun (WGS) entry which is preliminary data.</text>
</comment>
<evidence type="ECO:0000313" key="3">
    <source>
        <dbReference type="Proteomes" id="UP000729402"/>
    </source>
</evidence>
<organism evidence="2 3">
    <name type="scientific">Zizania palustris</name>
    <name type="common">Northern wild rice</name>
    <dbReference type="NCBI Taxonomy" id="103762"/>
    <lineage>
        <taxon>Eukaryota</taxon>
        <taxon>Viridiplantae</taxon>
        <taxon>Streptophyta</taxon>
        <taxon>Embryophyta</taxon>
        <taxon>Tracheophyta</taxon>
        <taxon>Spermatophyta</taxon>
        <taxon>Magnoliopsida</taxon>
        <taxon>Liliopsida</taxon>
        <taxon>Poales</taxon>
        <taxon>Poaceae</taxon>
        <taxon>BOP clade</taxon>
        <taxon>Oryzoideae</taxon>
        <taxon>Oryzeae</taxon>
        <taxon>Zizaniinae</taxon>
        <taxon>Zizania</taxon>
    </lineage>
</organism>
<keyword evidence="1" id="KW-0812">Transmembrane</keyword>
<dbReference type="Proteomes" id="UP000729402">
    <property type="component" value="Unassembled WGS sequence"/>
</dbReference>
<dbReference type="OrthoDB" id="18412at2759"/>
<proteinExistence type="predicted"/>
<dbReference type="AlphaFoldDB" id="A0A8J5RQE4"/>
<protein>
    <submittedName>
        <fullName evidence="2">Uncharacterized protein</fullName>
    </submittedName>
</protein>